<organism evidence="1 2">
    <name type="scientific">Methyloradius palustris</name>
    <dbReference type="NCBI Taxonomy" id="2778876"/>
    <lineage>
        <taxon>Bacteria</taxon>
        <taxon>Pseudomonadati</taxon>
        <taxon>Pseudomonadota</taxon>
        <taxon>Betaproteobacteria</taxon>
        <taxon>Nitrosomonadales</taxon>
        <taxon>Methylophilaceae</taxon>
        <taxon>Methyloradius</taxon>
    </lineage>
</organism>
<keyword evidence="2" id="KW-1185">Reference proteome</keyword>
<accession>A0A8D5G9E2</accession>
<protein>
    <submittedName>
        <fullName evidence="1">Uncharacterized protein</fullName>
    </submittedName>
</protein>
<reference evidence="1" key="1">
    <citation type="journal article" date="2021" name="Arch. Microbiol.">
        <title>Methyloradius palustris gen. nov., sp. nov., a methanol-oxidizing bacterium isolated from snow.</title>
        <authorList>
            <person name="Miyadera T."/>
            <person name="Kojima H."/>
            <person name="Fukui M."/>
        </authorList>
    </citation>
    <scope>NUCLEOTIDE SEQUENCE</scope>
    <source>
        <strain evidence="1">Zm11</strain>
    </source>
</reference>
<proteinExistence type="predicted"/>
<gene>
    <name evidence="1" type="ORF">ZMTM_18110</name>
</gene>
<dbReference type="RefSeq" id="WP_221763629.1">
    <property type="nucleotide sequence ID" value="NZ_AP024110.1"/>
</dbReference>
<dbReference type="AlphaFoldDB" id="A0A8D5G9E2"/>
<dbReference type="KEGG" id="mpau:ZMTM_18110"/>
<name>A0A8D5G9E2_9PROT</name>
<evidence type="ECO:0000313" key="2">
    <source>
        <dbReference type="Proteomes" id="UP000826722"/>
    </source>
</evidence>
<dbReference type="EMBL" id="AP024110">
    <property type="protein sequence ID" value="BCM25552.1"/>
    <property type="molecule type" value="Genomic_DNA"/>
</dbReference>
<sequence>MTVNLQNSELKDLEESLFQDLERRYGSLIGGGDLFKVMGFTNGQAFRQANSRGLLPVKVFAIENRRGKFALTRDVARWLPATKNLSTNILQCIDYSHSALSTNISID</sequence>
<dbReference type="Proteomes" id="UP000826722">
    <property type="component" value="Chromosome"/>
</dbReference>
<evidence type="ECO:0000313" key="1">
    <source>
        <dbReference type="EMBL" id="BCM25552.1"/>
    </source>
</evidence>